<proteinExistence type="predicted"/>
<feature type="chain" id="PRO_5039498314" evidence="2">
    <location>
        <begin position="25"/>
        <end position="409"/>
    </location>
</feature>
<reference evidence="3" key="2">
    <citation type="submission" date="2020-09" db="EMBL/GenBank/DDBJ databases">
        <authorList>
            <person name="Sun Q."/>
            <person name="Zhou Y."/>
        </authorList>
    </citation>
    <scope>NUCLEOTIDE SEQUENCE</scope>
    <source>
        <strain evidence="3">CGMCC 1.16134</strain>
    </source>
</reference>
<dbReference type="RefSeq" id="WP_189022130.1">
    <property type="nucleotide sequence ID" value="NZ_BMKR01000002.1"/>
</dbReference>
<feature type="signal peptide" evidence="2">
    <location>
        <begin position="1"/>
        <end position="24"/>
    </location>
</feature>
<keyword evidence="4" id="KW-1185">Reference proteome</keyword>
<evidence type="ECO:0000256" key="2">
    <source>
        <dbReference type="SAM" id="SignalP"/>
    </source>
</evidence>
<reference evidence="3" key="1">
    <citation type="journal article" date="2014" name="Int. J. Syst. Evol. Microbiol.">
        <title>Complete genome sequence of Corynebacterium casei LMG S-19264T (=DSM 44701T), isolated from a smear-ripened cheese.</title>
        <authorList>
            <consortium name="US DOE Joint Genome Institute (JGI-PGF)"/>
            <person name="Walter F."/>
            <person name="Albersmeier A."/>
            <person name="Kalinowski J."/>
            <person name="Ruckert C."/>
        </authorList>
    </citation>
    <scope>NUCLEOTIDE SEQUENCE</scope>
    <source>
        <strain evidence="3">CGMCC 1.16134</strain>
    </source>
</reference>
<gene>
    <name evidence="3" type="ORF">GCM10010912_06250</name>
</gene>
<protein>
    <submittedName>
        <fullName evidence="3">Uncharacterized protein</fullName>
    </submittedName>
</protein>
<evidence type="ECO:0000313" key="4">
    <source>
        <dbReference type="Proteomes" id="UP000637643"/>
    </source>
</evidence>
<evidence type="ECO:0000313" key="3">
    <source>
        <dbReference type="EMBL" id="GGF63932.1"/>
    </source>
</evidence>
<feature type="compositionally biased region" description="Pro residues" evidence="1">
    <location>
        <begin position="313"/>
        <end position="329"/>
    </location>
</feature>
<organism evidence="3 4">
    <name type="scientific">Paenibacillus albidus</name>
    <dbReference type="NCBI Taxonomy" id="2041023"/>
    <lineage>
        <taxon>Bacteria</taxon>
        <taxon>Bacillati</taxon>
        <taxon>Bacillota</taxon>
        <taxon>Bacilli</taxon>
        <taxon>Bacillales</taxon>
        <taxon>Paenibacillaceae</taxon>
        <taxon>Paenibacillus</taxon>
    </lineage>
</organism>
<sequence length="409" mass="45138">MKKIKIILMFLLIFAAFPISNILAADEDLLSDKLFVSPNNKVSNLAYITDNKDSTTSWWTGIETIYYEFSEPVNISSGRFILNTSNSKAGVKLYDETGTQIYYSNSSAGTYTIGALSNVKRIEVIGTYSNAFGGSSIADFKLYGSVTIPTPTPTVDPTPTPSTGTFNSLLGGKVITPGKNPGAPLTTTTFVTDNDESTYYAVKPEIESPSTTDFLIYNFPSPQDINAFKLYIKDYSNQKFAIGFRDSTGKEKIFYFADGSQGGDNNIYQLPTAMKDVKIAFVWNYNPPSSADLNVIEWDLYNNSLPDQSTEPSPTPIVTPSPTTTPTPEQPTGDRAILVITMNTGLEKEFDLSISEVNAFLNWYDTVSGSARYGIDKHNNNKGPYSKRTDYVVHDKILTFEVSEYTLTE</sequence>
<comment type="caution">
    <text evidence="3">The sequence shown here is derived from an EMBL/GenBank/DDBJ whole genome shotgun (WGS) entry which is preliminary data.</text>
</comment>
<dbReference type="Proteomes" id="UP000637643">
    <property type="component" value="Unassembled WGS sequence"/>
</dbReference>
<keyword evidence="2" id="KW-0732">Signal</keyword>
<name>A0A917FA71_9BACL</name>
<dbReference type="EMBL" id="BMKR01000002">
    <property type="protein sequence ID" value="GGF63932.1"/>
    <property type="molecule type" value="Genomic_DNA"/>
</dbReference>
<accession>A0A917FA71</accession>
<evidence type="ECO:0000256" key="1">
    <source>
        <dbReference type="SAM" id="MobiDB-lite"/>
    </source>
</evidence>
<feature type="region of interest" description="Disordered" evidence="1">
    <location>
        <begin position="306"/>
        <end position="332"/>
    </location>
</feature>
<dbReference type="AlphaFoldDB" id="A0A917FA71"/>